<keyword evidence="1" id="KW-0472">Membrane</keyword>
<dbReference type="Proteomes" id="UP001164929">
    <property type="component" value="Chromosome 16"/>
</dbReference>
<dbReference type="EMBL" id="JAQIZT010000016">
    <property type="protein sequence ID" value="KAJ6968236.1"/>
    <property type="molecule type" value="Genomic_DNA"/>
</dbReference>
<protein>
    <submittedName>
        <fullName evidence="2">Uncharacterized protein</fullName>
    </submittedName>
</protein>
<keyword evidence="3" id="KW-1185">Reference proteome</keyword>
<sequence>MTVKVVSIAAVVLMTAKLGLELLICDQFIVRGGRYIDPRRSNHLALDGVILVVLCIILLPQANDTIQDLVSPRDRRYRDQSYSRSPYAFKEP</sequence>
<feature type="transmembrane region" description="Helical" evidence="1">
    <location>
        <begin position="44"/>
        <end position="62"/>
    </location>
</feature>
<keyword evidence="1" id="KW-0812">Transmembrane</keyword>
<name>A0AAD6LJR7_9ROSI</name>
<dbReference type="AlphaFoldDB" id="A0AAD6LJR7"/>
<evidence type="ECO:0000313" key="3">
    <source>
        <dbReference type="Proteomes" id="UP001164929"/>
    </source>
</evidence>
<proteinExistence type="predicted"/>
<accession>A0AAD6LJR7</accession>
<evidence type="ECO:0000256" key="1">
    <source>
        <dbReference type="SAM" id="Phobius"/>
    </source>
</evidence>
<gene>
    <name evidence="2" type="ORF">NC653_036246</name>
</gene>
<feature type="transmembrane region" description="Helical" evidence="1">
    <location>
        <begin position="6"/>
        <end position="24"/>
    </location>
</feature>
<reference evidence="2 3" key="1">
    <citation type="journal article" date="2023" name="Mol. Ecol. Resour.">
        <title>Chromosome-level genome assembly of a triploid poplar Populus alba 'Berolinensis'.</title>
        <authorList>
            <person name="Chen S."/>
            <person name="Yu Y."/>
            <person name="Wang X."/>
            <person name="Wang S."/>
            <person name="Zhang T."/>
            <person name="Zhou Y."/>
            <person name="He R."/>
            <person name="Meng N."/>
            <person name="Wang Y."/>
            <person name="Liu W."/>
            <person name="Liu Z."/>
            <person name="Liu J."/>
            <person name="Guo Q."/>
            <person name="Huang H."/>
            <person name="Sederoff R.R."/>
            <person name="Wang G."/>
            <person name="Qu G."/>
            <person name="Chen S."/>
        </authorList>
    </citation>
    <scope>NUCLEOTIDE SEQUENCE [LARGE SCALE GENOMIC DNA]</scope>
    <source>
        <strain evidence="2">SC-2020</strain>
    </source>
</reference>
<organism evidence="2 3">
    <name type="scientific">Populus alba x Populus x berolinensis</name>
    <dbReference type="NCBI Taxonomy" id="444605"/>
    <lineage>
        <taxon>Eukaryota</taxon>
        <taxon>Viridiplantae</taxon>
        <taxon>Streptophyta</taxon>
        <taxon>Embryophyta</taxon>
        <taxon>Tracheophyta</taxon>
        <taxon>Spermatophyta</taxon>
        <taxon>Magnoliopsida</taxon>
        <taxon>eudicotyledons</taxon>
        <taxon>Gunneridae</taxon>
        <taxon>Pentapetalae</taxon>
        <taxon>rosids</taxon>
        <taxon>fabids</taxon>
        <taxon>Malpighiales</taxon>
        <taxon>Salicaceae</taxon>
        <taxon>Saliceae</taxon>
        <taxon>Populus</taxon>
    </lineage>
</organism>
<evidence type="ECO:0000313" key="2">
    <source>
        <dbReference type="EMBL" id="KAJ6968236.1"/>
    </source>
</evidence>
<keyword evidence="1" id="KW-1133">Transmembrane helix</keyword>
<comment type="caution">
    <text evidence="2">The sequence shown here is derived from an EMBL/GenBank/DDBJ whole genome shotgun (WGS) entry which is preliminary data.</text>
</comment>